<dbReference type="InterPro" id="IPR045843">
    <property type="entry name" value="IND-like"/>
</dbReference>
<dbReference type="PANTHER" id="PTHR16223:SF268">
    <property type="entry name" value="SPERMATOGENESIS- AND OOGENESIS-SPECIFIC BASIC HELIX-LOOP-HELIX-CONTAINING PROTEIN 2"/>
    <property type="match status" value="1"/>
</dbReference>
<feature type="region of interest" description="Disordered" evidence="6">
    <location>
        <begin position="208"/>
        <end position="234"/>
    </location>
</feature>
<evidence type="ECO:0000256" key="4">
    <source>
        <dbReference type="ARBA" id="ARBA00023163"/>
    </source>
</evidence>
<evidence type="ECO:0000313" key="8">
    <source>
        <dbReference type="EMBL" id="KAK4753888.1"/>
    </source>
</evidence>
<reference evidence="8 9" key="1">
    <citation type="journal article" date="2023" name="Hortic Res">
        <title>Pangenome of water caltrop reveals structural variations and asymmetric subgenome divergence after allopolyploidization.</title>
        <authorList>
            <person name="Zhang X."/>
            <person name="Chen Y."/>
            <person name="Wang L."/>
            <person name="Yuan Y."/>
            <person name="Fang M."/>
            <person name="Shi L."/>
            <person name="Lu R."/>
            <person name="Comes H.P."/>
            <person name="Ma Y."/>
            <person name="Chen Y."/>
            <person name="Huang G."/>
            <person name="Zhou Y."/>
            <person name="Zheng Z."/>
            <person name="Qiu Y."/>
        </authorList>
    </citation>
    <scope>NUCLEOTIDE SEQUENCE [LARGE SCALE GENOMIC DNA]</scope>
    <source>
        <tissue evidence="8">Roots</tissue>
    </source>
</reference>
<dbReference type="PROSITE" id="PS50888">
    <property type="entry name" value="BHLH"/>
    <property type="match status" value="1"/>
</dbReference>
<evidence type="ECO:0000256" key="6">
    <source>
        <dbReference type="SAM" id="MobiDB-lite"/>
    </source>
</evidence>
<feature type="domain" description="BHLH" evidence="7">
    <location>
        <begin position="230"/>
        <end position="279"/>
    </location>
</feature>
<comment type="caution">
    <text evidence="8">The sequence shown here is derived from an EMBL/GenBank/DDBJ whole genome shotgun (WGS) entry which is preliminary data.</text>
</comment>
<comment type="subcellular location">
    <subcellularLocation>
        <location evidence="1">Nucleus</location>
    </subcellularLocation>
</comment>
<protein>
    <recommendedName>
        <fullName evidence="7">BHLH domain-containing protein</fullName>
    </recommendedName>
</protein>
<dbReference type="SUPFAM" id="SSF47459">
    <property type="entry name" value="HLH, helix-loop-helix DNA-binding domain"/>
    <property type="match status" value="1"/>
</dbReference>
<dbReference type="GO" id="GO:0000978">
    <property type="term" value="F:RNA polymerase II cis-regulatory region sequence-specific DNA binding"/>
    <property type="evidence" value="ECO:0007669"/>
    <property type="project" value="TreeGrafter"/>
</dbReference>
<dbReference type="GO" id="GO:0005634">
    <property type="term" value="C:nucleus"/>
    <property type="evidence" value="ECO:0007669"/>
    <property type="project" value="UniProtKB-SubCell"/>
</dbReference>
<evidence type="ECO:0000256" key="3">
    <source>
        <dbReference type="ARBA" id="ARBA00023125"/>
    </source>
</evidence>
<evidence type="ECO:0000313" key="9">
    <source>
        <dbReference type="Proteomes" id="UP001345219"/>
    </source>
</evidence>
<dbReference type="FunFam" id="4.10.280.10:FF:000017">
    <property type="entry name" value="Transcription factor bHLH66"/>
    <property type="match status" value="1"/>
</dbReference>
<dbReference type="GO" id="GO:0000981">
    <property type="term" value="F:DNA-binding transcription factor activity, RNA polymerase II-specific"/>
    <property type="evidence" value="ECO:0007669"/>
    <property type="project" value="TreeGrafter"/>
</dbReference>
<dbReference type="GO" id="GO:0046983">
    <property type="term" value="F:protein dimerization activity"/>
    <property type="evidence" value="ECO:0007669"/>
    <property type="project" value="InterPro"/>
</dbReference>
<accession>A0AAN7PUF5</accession>
<keyword evidence="9" id="KW-1185">Reference proteome</keyword>
<gene>
    <name evidence="8" type="ORF">SAY87_001992</name>
</gene>
<evidence type="ECO:0000256" key="1">
    <source>
        <dbReference type="ARBA" id="ARBA00004123"/>
    </source>
</evidence>
<dbReference type="InterPro" id="IPR011598">
    <property type="entry name" value="bHLH_dom"/>
</dbReference>
<name>A0AAN7PUF5_9MYRT</name>
<dbReference type="PANTHER" id="PTHR16223">
    <property type="entry name" value="TRANSCRIPTION FACTOR BHLH83-RELATED"/>
    <property type="match status" value="1"/>
</dbReference>
<keyword evidence="5" id="KW-0539">Nucleus</keyword>
<keyword evidence="3" id="KW-0238">DNA-binding</keyword>
<dbReference type="AlphaFoldDB" id="A0AAN7PUF5"/>
<feature type="region of interest" description="Disordered" evidence="6">
    <location>
        <begin position="370"/>
        <end position="422"/>
    </location>
</feature>
<organism evidence="8 9">
    <name type="scientific">Trapa incisa</name>
    <dbReference type="NCBI Taxonomy" id="236973"/>
    <lineage>
        <taxon>Eukaryota</taxon>
        <taxon>Viridiplantae</taxon>
        <taxon>Streptophyta</taxon>
        <taxon>Embryophyta</taxon>
        <taxon>Tracheophyta</taxon>
        <taxon>Spermatophyta</taxon>
        <taxon>Magnoliopsida</taxon>
        <taxon>eudicotyledons</taxon>
        <taxon>Gunneridae</taxon>
        <taxon>Pentapetalae</taxon>
        <taxon>rosids</taxon>
        <taxon>malvids</taxon>
        <taxon>Myrtales</taxon>
        <taxon>Lythraceae</taxon>
        <taxon>Trapa</taxon>
    </lineage>
</organism>
<evidence type="ECO:0000259" key="7">
    <source>
        <dbReference type="PROSITE" id="PS50888"/>
    </source>
</evidence>
<dbReference type="Proteomes" id="UP001345219">
    <property type="component" value="Chromosome 2"/>
</dbReference>
<dbReference type="Pfam" id="PF00010">
    <property type="entry name" value="HLH"/>
    <property type="match status" value="1"/>
</dbReference>
<evidence type="ECO:0000256" key="5">
    <source>
        <dbReference type="ARBA" id="ARBA00023242"/>
    </source>
</evidence>
<dbReference type="EMBL" id="JAXIOK010000015">
    <property type="protein sequence ID" value="KAK4753888.1"/>
    <property type="molecule type" value="Genomic_DNA"/>
</dbReference>
<sequence length="422" mass="43585">MHPCSSSSSREMERDMDVNSILNHGNISPSRHQLPLQDLHNHPIHGGAAAHFDPVPGDQEFLDQMFSNISSSSWADLHSADCDTNGNAVGPFGAHFDESAVLVSKLRQHQISGGSGSSTLAKALLLQQQMVLGRGFDSSHSDIPGVDESVQALYNSFGGSIHGGGCGGSQLLNTSLQIHHHQGGSPSFGAQAQATNPAQAVSGSMITASGGGGNTSASQPRPKVRARRGQATDPHSIAERLRRERIAERMRALQELVPNANKTDKASMLDEIIDYVKFLQLQVKVLSMSRLGGAAAVAPLVADMGGGGVDCLQANGGGSGGDGSTNDSLTVTENQVAKLMEEDMGSAMQYLQGKGLCLMPISLAAAISTSTCQPGRRPASTGDVPTSPSMSGMTAQSTAGGNRGGPDGSSSTKEAAASVPKP</sequence>
<feature type="compositionally biased region" description="Polar residues" evidence="6">
    <location>
        <begin position="383"/>
        <end position="400"/>
    </location>
</feature>
<keyword evidence="2" id="KW-0805">Transcription regulation</keyword>
<dbReference type="SMART" id="SM00353">
    <property type="entry name" value="HLH"/>
    <property type="match status" value="1"/>
</dbReference>
<evidence type="ECO:0000256" key="2">
    <source>
        <dbReference type="ARBA" id="ARBA00023015"/>
    </source>
</evidence>
<dbReference type="InterPro" id="IPR036638">
    <property type="entry name" value="HLH_DNA-bd_sf"/>
</dbReference>
<dbReference type="Gene3D" id="4.10.280.10">
    <property type="entry name" value="Helix-loop-helix DNA-binding domain"/>
    <property type="match status" value="1"/>
</dbReference>
<dbReference type="GO" id="GO:0080147">
    <property type="term" value="P:root hair cell development"/>
    <property type="evidence" value="ECO:0007669"/>
    <property type="project" value="UniProtKB-ARBA"/>
</dbReference>
<keyword evidence="4" id="KW-0804">Transcription</keyword>
<proteinExistence type="predicted"/>